<reference evidence="6" key="1">
    <citation type="submission" date="2016-09" db="EMBL/GenBank/DDBJ databases">
        <authorList>
            <person name="Varghese N."/>
            <person name="Submissions S."/>
        </authorList>
    </citation>
    <scope>NUCLEOTIDE SEQUENCE [LARGE SCALE GENOMIC DNA]</scope>
    <source>
        <strain evidence="6">TNe-862</strain>
    </source>
</reference>
<dbReference type="EMBL" id="FMYQ01000012">
    <property type="protein sequence ID" value="SDC96939.1"/>
    <property type="molecule type" value="Genomic_DNA"/>
</dbReference>
<dbReference type="GO" id="GO:1902201">
    <property type="term" value="P:negative regulation of bacterial-type flagellum-dependent cell motility"/>
    <property type="evidence" value="ECO:0007669"/>
    <property type="project" value="TreeGrafter"/>
</dbReference>
<dbReference type="InterPro" id="IPR050469">
    <property type="entry name" value="Diguanylate_Cyclase"/>
</dbReference>
<dbReference type="Gene3D" id="3.30.70.270">
    <property type="match status" value="1"/>
</dbReference>
<dbReference type="SUPFAM" id="SSF55073">
    <property type="entry name" value="Nucleotide cyclase"/>
    <property type="match status" value="1"/>
</dbReference>
<evidence type="ECO:0000313" key="6">
    <source>
        <dbReference type="Proteomes" id="UP000198908"/>
    </source>
</evidence>
<dbReference type="Gene3D" id="3.30.450.20">
    <property type="entry name" value="PAS domain"/>
    <property type="match status" value="2"/>
</dbReference>
<accession>A0A1G6QWU7</accession>
<dbReference type="Pfam" id="PF00990">
    <property type="entry name" value="GGDEF"/>
    <property type="match status" value="1"/>
</dbReference>
<evidence type="ECO:0000256" key="1">
    <source>
        <dbReference type="ARBA" id="ARBA00012528"/>
    </source>
</evidence>
<dbReference type="FunFam" id="3.30.70.270:FF:000001">
    <property type="entry name" value="Diguanylate cyclase domain protein"/>
    <property type="match status" value="1"/>
</dbReference>
<dbReference type="InterPro" id="IPR054327">
    <property type="entry name" value="His-kinase-like_sensor"/>
</dbReference>
<dbReference type="InterPro" id="IPR029787">
    <property type="entry name" value="Nucleotide_cyclase"/>
</dbReference>
<organism evidence="5 6">
    <name type="scientific">Paraburkholderia lycopersici</name>
    <dbReference type="NCBI Taxonomy" id="416944"/>
    <lineage>
        <taxon>Bacteria</taxon>
        <taxon>Pseudomonadati</taxon>
        <taxon>Pseudomonadota</taxon>
        <taxon>Betaproteobacteria</taxon>
        <taxon>Burkholderiales</taxon>
        <taxon>Burkholderiaceae</taxon>
        <taxon>Paraburkholderia</taxon>
    </lineage>
</organism>
<dbReference type="SMART" id="SM00267">
    <property type="entry name" value="GGDEF"/>
    <property type="match status" value="1"/>
</dbReference>
<dbReference type="GO" id="GO:0043709">
    <property type="term" value="P:cell adhesion involved in single-species biofilm formation"/>
    <property type="evidence" value="ECO:0007669"/>
    <property type="project" value="TreeGrafter"/>
</dbReference>
<dbReference type="CDD" id="cd12915">
    <property type="entry name" value="PDC2_DGC_like"/>
    <property type="match status" value="1"/>
</dbReference>
<dbReference type="STRING" id="416944.SAMN05421548_112151"/>
<dbReference type="GO" id="GO:0005886">
    <property type="term" value="C:plasma membrane"/>
    <property type="evidence" value="ECO:0007669"/>
    <property type="project" value="TreeGrafter"/>
</dbReference>
<gene>
    <name evidence="5" type="ORF">SAMN05421548_112151</name>
</gene>
<dbReference type="PROSITE" id="PS50887">
    <property type="entry name" value="GGDEF"/>
    <property type="match status" value="1"/>
</dbReference>
<dbReference type="GO" id="GO:0052621">
    <property type="term" value="F:diguanylate cyclase activity"/>
    <property type="evidence" value="ECO:0007669"/>
    <property type="project" value="UniProtKB-EC"/>
</dbReference>
<proteinExistence type="predicted"/>
<comment type="catalytic activity">
    <reaction evidence="2">
        <text>2 GTP = 3',3'-c-di-GMP + 2 diphosphate</text>
        <dbReference type="Rhea" id="RHEA:24898"/>
        <dbReference type="ChEBI" id="CHEBI:33019"/>
        <dbReference type="ChEBI" id="CHEBI:37565"/>
        <dbReference type="ChEBI" id="CHEBI:58805"/>
        <dbReference type="EC" id="2.7.7.65"/>
    </reaction>
</comment>
<dbReference type="CDD" id="cd01949">
    <property type="entry name" value="GGDEF"/>
    <property type="match status" value="1"/>
</dbReference>
<dbReference type="PANTHER" id="PTHR45138">
    <property type="entry name" value="REGULATORY COMPONENTS OF SENSORY TRANSDUCTION SYSTEM"/>
    <property type="match status" value="1"/>
</dbReference>
<evidence type="ECO:0000313" key="5">
    <source>
        <dbReference type="EMBL" id="SDC96939.1"/>
    </source>
</evidence>
<evidence type="ECO:0000256" key="3">
    <source>
        <dbReference type="SAM" id="MobiDB-lite"/>
    </source>
</evidence>
<dbReference type="PANTHER" id="PTHR45138:SF9">
    <property type="entry name" value="DIGUANYLATE CYCLASE DGCM-RELATED"/>
    <property type="match status" value="1"/>
</dbReference>
<keyword evidence="6" id="KW-1185">Reference proteome</keyword>
<dbReference type="Pfam" id="PF22588">
    <property type="entry name" value="dCache_1_like"/>
    <property type="match status" value="1"/>
</dbReference>
<feature type="region of interest" description="Disordered" evidence="3">
    <location>
        <begin position="473"/>
        <end position="519"/>
    </location>
</feature>
<feature type="domain" description="GGDEF" evidence="4">
    <location>
        <begin position="336"/>
        <end position="472"/>
    </location>
</feature>
<evidence type="ECO:0000259" key="4">
    <source>
        <dbReference type="PROSITE" id="PS50887"/>
    </source>
</evidence>
<dbReference type="InterPro" id="IPR000160">
    <property type="entry name" value="GGDEF_dom"/>
</dbReference>
<dbReference type="InterPro" id="IPR043128">
    <property type="entry name" value="Rev_trsase/Diguanyl_cyclase"/>
</dbReference>
<evidence type="ECO:0000256" key="2">
    <source>
        <dbReference type="ARBA" id="ARBA00034247"/>
    </source>
</evidence>
<name>A0A1G6QWU7_9BURK</name>
<dbReference type="AlphaFoldDB" id="A0A1G6QWU7"/>
<dbReference type="EC" id="2.7.7.65" evidence="1"/>
<dbReference type="NCBIfam" id="TIGR00254">
    <property type="entry name" value="GGDEF"/>
    <property type="match status" value="1"/>
</dbReference>
<dbReference type="Proteomes" id="UP000198908">
    <property type="component" value="Unassembled WGS sequence"/>
</dbReference>
<protein>
    <recommendedName>
        <fullName evidence="1">diguanylate cyclase</fullName>
        <ecNumber evidence="1">2.7.7.65</ecNumber>
    </recommendedName>
</protein>
<feature type="compositionally biased region" description="Polar residues" evidence="3">
    <location>
        <begin position="499"/>
        <end position="510"/>
    </location>
</feature>
<sequence length="519" mass="55615">MLWLGTAGIGVAMLLASRADAYDRAVQNASNLTLVLERDIQRSIELYDLSLRAVAEGAADPGVMSLPPRLRQQVLFDRAATARYLGPISVLGPNGELLVRSDDAQASERTDRNSLAVPSSLTDAGLHISRPYLSASAHNTSVIALSRRVTRADGTSAGTVVGRLNIDYFRDLLDGLSLGPGGTVAVFETDGTLITRLPYDPAMIGRSLTHTSVYKQAMLGSRGAFVGTASTDGVRRLYVYRHLPGLPIVVDVAPTTDEIFADWWARTRWFAALMLVFTAIKATGIRLLVRELRRRQRAESELKRMAQHDALTGLDNRGTLDTVTASEWRRGKRNGQPLSLLFIDIDNFKAYNDYYGHQAGDETLKAVATCILASVTRPGDHVARYGGEEFVVVLPETGSASALSIAEKVRRAIHELHIEHVMSIFGFVTASIGVSTTGVPGITDVCTLVKAADDAVYKAKGLGRNKVCAAATGDPVPVPGDASRPADQPVAEACDDAHTNTATSARTVPSTPAEGAGQR</sequence>
<dbReference type="CDD" id="cd12914">
    <property type="entry name" value="PDC1_DGC_like"/>
    <property type="match status" value="1"/>
</dbReference>